<dbReference type="SMART" id="SM01008">
    <property type="entry name" value="Ald_Xan_dh_C"/>
    <property type="match status" value="1"/>
</dbReference>
<evidence type="ECO:0000256" key="2">
    <source>
        <dbReference type="ARBA" id="ARBA00023002"/>
    </source>
</evidence>
<dbReference type="GO" id="GO:0005506">
    <property type="term" value="F:iron ion binding"/>
    <property type="evidence" value="ECO:0007669"/>
    <property type="project" value="InterPro"/>
</dbReference>
<name>A0A7K3LIS7_9ACTN</name>
<dbReference type="InterPro" id="IPR037165">
    <property type="entry name" value="AldOxase/xan_DH_Mopterin-bd_sf"/>
</dbReference>
<dbReference type="AlphaFoldDB" id="A0A7K3LIS7"/>
<evidence type="ECO:0000256" key="4">
    <source>
        <dbReference type="SAM" id="MobiDB-lite"/>
    </source>
</evidence>
<dbReference type="Proteomes" id="UP000466307">
    <property type="component" value="Unassembled WGS sequence"/>
</dbReference>
<dbReference type="FunFam" id="3.30.365.10:FF:000001">
    <property type="entry name" value="Xanthine dehydrogenase oxidase"/>
    <property type="match status" value="1"/>
</dbReference>
<protein>
    <submittedName>
        <fullName evidence="6">Xanthine dehydrogenase family protein molybdopterin-binding subunit</fullName>
    </submittedName>
</protein>
<comment type="cofactor">
    <cofactor evidence="3">
        <name>Mo-molybdopterin cytosine dinucleotide</name>
        <dbReference type="ChEBI" id="CHEBI:71308"/>
    </cofactor>
</comment>
<dbReference type="PANTHER" id="PTHR11908">
    <property type="entry name" value="XANTHINE DEHYDROGENASE"/>
    <property type="match status" value="1"/>
</dbReference>
<dbReference type="InterPro" id="IPR046867">
    <property type="entry name" value="AldOxase/xan_DH_MoCoBD2"/>
</dbReference>
<dbReference type="InterPro" id="IPR036856">
    <property type="entry name" value="Ald_Oxase/Xan_DH_a/b_sf"/>
</dbReference>
<dbReference type="InterPro" id="IPR000674">
    <property type="entry name" value="Ald_Oxase/Xan_DH_a/b"/>
</dbReference>
<feature type="domain" description="Aldehyde oxidase/xanthine dehydrogenase a/b hammerhead" evidence="5">
    <location>
        <begin position="54"/>
        <end position="169"/>
    </location>
</feature>
<dbReference type="SUPFAM" id="SSF54665">
    <property type="entry name" value="CO dehydrogenase molybdoprotein N-domain-like"/>
    <property type="match status" value="1"/>
</dbReference>
<reference evidence="6 7" key="1">
    <citation type="submission" date="2020-01" db="EMBL/GenBank/DDBJ databases">
        <title>Investigation of new actinobacteria for the biodesulphurisation of diesel fuel.</title>
        <authorList>
            <person name="Athi Narayanan S.M."/>
        </authorList>
    </citation>
    <scope>NUCLEOTIDE SEQUENCE [LARGE SCALE GENOMIC DNA]</scope>
    <source>
        <strain evidence="6 7">213E</strain>
    </source>
</reference>
<feature type="region of interest" description="Disordered" evidence="4">
    <location>
        <begin position="1"/>
        <end position="35"/>
    </location>
</feature>
<evidence type="ECO:0000256" key="1">
    <source>
        <dbReference type="ARBA" id="ARBA00022505"/>
    </source>
</evidence>
<evidence type="ECO:0000313" key="6">
    <source>
        <dbReference type="EMBL" id="NDK88165.1"/>
    </source>
</evidence>
<organism evidence="6 7">
    <name type="scientific">Gordonia desulfuricans</name>
    <dbReference type="NCBI Taxonomy" id="89051"/>
    <lineage>
        <taxon>Bacteria</taxon>
        <taxon>Bacillati</taxon>
        <taxon>Actinomycetota</taxon>
        <taxon>Actinomycetes</taxon>
        <taxon>Mycobacteriales</taxon>
        <taxon>Gordoniaceae</taxon>
        <taxon>Gordonia</taxon>
    </lineage>
</organism>
<comment type="caution">
    <text evidence="6">The sequence shown here is derived from an EMBL/GenBank/DDBJ whole genome shotgun (WGS) entry which is preliminary data.</text>
</comment>
<dbReference type="Gene3D" id="3.90.1170.50">
    <property type="entry name" value="Aldehyde oxidase/xanthine dehydrogenase, a/b hammerhead"/>
    <property type="match status" value="1"/>
</dbReference>
<keyword evidence="1" id="KW-0500">Molybdenum</keyword>
<gene>
    <name evidence="6" type="ORF">GYA93_00995</name>
</gene>
<dbReference type="EMBL" id="JAADZU010000002">
    <property type="protein sequence ID" value="NDK88165.1"/>
    <property type="molecule type" value="Genomic_DNA"/>
</dbReference>
<evidence type="ECO:0000313" key="7">
    <source>
        <dbReference type="Proteomes" id="UP000466307"/>
    </source>
</evidence>
<accession>A0A7K3LIS7</accession>
<dbReference type="RefSeq" id="WP_083534244.1">
    <property type="nucleotide sequence ID" value="NZ_JAADZU010000002.1"/>
</dbReference>
<dbReference type="InterPro" id="IPR008274">
    <property type="entry name" value="AldOxase/xan_DH_MoCoBD1"/>
</dbReference>
<evidence type="ECO:0000259" key="5">
    <source>
        <dbReference type="SMART" id="SM01008"/>
    </source>
</evidence>
<dbReference type="Pfam" id="PF01315">
    <property type="entry name" value="Ald_Xan_dh_C"/>
    <property type="match status" value="1"/>
</dbReference>
<evidence type="ECO:0000256" key="3">
    <source>
        <dbReference type="ARBA" id="ARBA00053029"/>
    </source>
</evidence>
<proteinExistence type="predicted"/>
<dbReference type="GO" id="GO:0016491">
    <property type="term" value="F:oxidoreductase activity"/>
    <property type="evidence" value="ECO:0007669"/>
    <property type="project" value="UniProtKB-KW"/>
</dbReference>
<dbReference type="PANTHER" id="PTHR11908:SF132">
    <property type="entry name" value="ALDEHYDE OXIDASE 1-RELATED"/>
    <property type="match status" value="1"/>
</dbReference>
<dbReference type="Pfam" id="PF02738">
    <property type="entry name" value="MoCoBD_1"/>
    <property type="match status" value="1"/>
</dbReference>
<sequence length="814" mass="86361">MLDNVSEPLRQSKVAVAADDPPQSNLPASGPDAPSADTLIGARVLRTEDPKILTGRTQYIDDIVVPGMVHAAVLRSPHPAARILGIDTSAAVALPGVYAVITGADVLARCQQQPVIWQMIPGQFIPEHYAMATDGVRWVGQPVAAVAAIDRYVAEDALELITVDYEQLPAVTGIDVALDPDGPQVWEGHDNISGVTTVPKGDVEAAFDNADVVVRTTLDYGRQMGTPLETRGTVATWDPFTDELDIWMGSQAPNLARDLLGDVLGIPVDKIRVRVPRLGGGFGNKFDFYGEDIIAALLSRACGRPVKLIEDRLESFVATVHSRNQRLDVEMAATKDGKILGLRGTVYQLLGAVLGTVGVGPAWAATAIMTGPYDIPNASVTLKAVLTNRPPYGSYRGWGQPKGCFAHERLIEALARKINKPANEIRRLNLIREFPYLSQVFLFDSGDYLGCLAQAENAVEELGWREQVEQARAHGRSVGIGYGFHVEITAFGPSRIMNAAGLQHATFDEEIVRMDSSGGVTVYTGQIGMGQGLETALAQVAAQTLGVPLETVTVVQGDTDSCPYTGYGTGASRGAAIGGATTAAASEILREKIIRVAGAMLEADPRDLQVRDGVVSVVGAPSRSVSMKQIGDASYRRLLGKLPEDESPVLEGRKVFEPENVAFSNGCSVAMIEVDRDTGKSMVLNYLVAHDCGTVINPMLVDGQVHGGAVQGIGGALYEEITYDGEGVPEVDGLFGYLVPSAADVPRIATRHIETPAGSVPGGFKGVGECGTIGAASAIVAAIENALEDLPIDITTIPVTPSRLRALIERAERS</sequence>
<keyword evidence="2" id="KW-0560">Oxidoreductase</keyword>
<dbReference type="Pfam" id="PF20256">
    <property type="entry name" value="MoCoBD_2"/>
    <property type="match status" value="1"/>
</dbReference>
<dbReference type="Gene3D" id="3.30.365.10">
    <property type="entry name" value="Aldehyde oxidase/xanthine dehydrogenase, molybdopterin binding domain"/>
    <property type="match status" value="4"/>
</dbReference>
<dbReference type="SUPFAM" id="SSF56003">
    <property type="entry name" value="Molybdenum cofactor-binding domain"/>
    <property type="match status" value="1"/>
</dbReference>
<dbReference type="InterPro" id="IPR016208">
    <property type="entry name" value="Ald_Oxase/xanthine_DH-like"/>
</dbReference>
<keyword evidence="7" id="KW-1185">Reference proteome</keyword>